<dbReference type="Proteomes" id="UP000053029">
    <property type="component" value="Unassembled WGS sequence"/>
</dbReference>
<name>A0A0D2HJG7_9EURO</name>
<feature type="region of interest" description="Disordered" evidence="1">
    <location>
        <begin position="384"/>
        <end position="407"/>
    </location>
</feature>
<dbReference type="RefSeq" id="XP_013288397.1">
    <property type="nucleotide sequence ID" value="XM_013432943.1"/>
</dbReference>
<dbReference type="HOGENOM" id="CLU_731591_0_0_1"/>
<keyword evidence="3" id="KW-1185">Reference proteome</keyword>
<protein>
    <submittedName>
        <fullName evidence="2">Uncharacterized protein</fullName>
    </submittedName>
</protein>
<accession>A0A0D2HJG7</accession>
<evidence type="ECO:0000313" key="3">
    <source>
        <dbReference type="Proteomes" id="UP000053029"/>
    </source>
</evidence>
<dbReference type="VEuPathDB" id="FungiDB:Z517_03839"/>
<gene>
    <name evidence="2" type="ORF">Z517_03839</name>
</gene>
<reference evidence="2 3" key="1">
    <citation type="submission" date="2015-01" db="EMBL/GenBank/DDBJ databases">
        <title>The Genome Sequence of Fonsecaea pedrosoi CBS 271.37.</title>
        <authorList>
            <consortium name="The Broad Institute Genomics Platform"/>
            <person name="Cuomo C."/>
            <person name="de Hoog S."/>
            <person name="Gorbushina A."/>
            <person name="Stielow B."/>
            <person name="Teixiera M."/>
            <person name="Abouelleil A."/>
            <person name="Chapman S.B."/>
            <person name="Priest M."/>
            <person name="Young S.K."/>
            <person name="Wortman J."/>
            <person name="Nusbaum C."/>
            <person name="Birren B."/>
        </authorList>
    </citation>
    <scope>NUCLEOTIDE SEQUENCE [LARGE SCALE GENOMIC DNA]</scope>
    <source>
        <strain evidence="2 3">CBS 271.37</strain>
    </source>
</reference>
<organism evidence="2 3">
    <name type="scientific">Fonsecaea pedrosoi CBS 271.37</name>
    <dbReference type="NCBI Taxonomy" id="1442368"/>
    <lineage>
        <taxon>Eukaryota</taxon>
        <taxon>Fungi</taxon>
        <taxon>Dikarya</taxon>
        <taxon>Ascomycota</taxon>
        <taxon>Pezizomycotina</taxon>
        <taxon>Eurotiomycetes</taxon>
        <taxon>Chaetothyriomycetidae</taxon>
        <taxon>Chaetothyriales</taxon>
        <taxon>Herpotrichiellaceae</taxon>
        <taxon>Fonsecaea</taxon>
    </lineage>
</organism>
<evidence type="ECO:0000256" key="1">
    <source>
        <dbReference type="SAM" id="MobiDB-lite"/>
    </source>
</evidence>
<dbReference type="AlphaFoldDB" id="A0A0D2HJG7"/>
<feature type="compositionally biased region" description="Acidic residues" evidence="1">
    <location>
        <begin position="41"/>
        <end position="50"/>
    </location>
</feature>
<sequence>MAEPSSKDPKLDLTDELRQEFRKLVEDEWAWETPFERSDYDCDDDDDDDSETCKTEELSPYEIAEKSWPKSKFALFTDWDENPDEPYSTKFLANESTAQFKASRLTPTDFCELIKSLNIWDPKQVRDLRTKTNLKCYNMPLTKAGKPEIPFPLFKYGRMYFYIDLRPYVEPGGPLVPRRIRKPKGKTSSNPCWVEYEPPITIPPHLRSSGDTEYSSNLRYGLAIGTIAASMDDDIDRNDSRASKVPFDVLLHPADKSFWIVFKNFAVLPYFLEQSHFEEGPQAIKKTHRGSLLWDWCEAVQPVAVWRMSFSDVQHIAQRRSYSGGYISKVNPEVDGDEKDSPRPQVIVDARDPFWNSWSLKRPIQYYAGEAGLEEYRDELLKSEVLAHDDSNDPPAVQPGPSDSLAN</sequence>
<feature type="region of interest" description="Disordered" evidence="1">
    <location>
        <begin position="36"/>
        <end position="56"/>
    </location>
</feature>
<dbReference type="OrthoDB" id="10410145at2759"/>
<dbReference type="GeneID" id="25303329"/>
<proteinExistence type="predicted"/>
<dbReference type="EMBL" id="KN846970">
    <property type="protein sequence ID" value="KIW84589.1"/>
    <property type="molecule type" value="Genomic_DNA"/>
</dbReference>
<evidence type="ECO:0000313" key="2">
    <source>
        <dbReference type="EMBL" id="KIW84589.1"/>
    </source>
</evidence>